<sequence>MRTDRPWGKAVVIGGSYAGLVTARVLADFFTEVVLVERDAVDEDTGVHPGAPQGHHAHAMLAKGGQILERLFPGLRAELREAGAPVFDYGEGIDFMLPVGLAPRHRTGVRIQTFTRDELERRLRRKVLALPQVTLMPSTRCTGLTRDACGRVSGVTCRPHDDTESPQPSAPFELAADLVVDASGRSSSLTDWLGDAGISVPPKRTVKAKVTYTSMNFDRPDEGHPGHPDYYIAYQMLFAPGVPRAGVLLAVERNRWTCSLFGFQDQPPTDDEGYLAFAETLDNPRLAEHIGRRTRQEPTHRYTNTDNQWRPYHAVKDWPDRLIALGDAVCVFNPVYGQGLTVAAMEAELLQRMLTARRASKDLDGVAGAFQKKLGRLLLGPWTLSTNSDLMWTPQGQPLPARFAHWYNTRLFHVAVKDPAVWARFVRVVNMVASPALLFHPVVALKVLTGCLERKPRSLGRG</sequence>
<dbReference type="Proteomes" id="UP000585836">
    <property type="component" value="Unassembled WGS sequence"/>
</dbReference>
<dbReference type="AlphaFoldDB" id="A0A7W9Q2P6"/>
<dbReference type="InterPro" id="IPR002938">
    <property type="entry name" value="FAD-bd"/>
</dbReference>
<evidence type="ECO:0000256" key="1">
    <source>
        <dbReference type="ARBA" id="ARBA00023002"/>
    </source>
</evidence>
<dbReference type="EMBL" id="JACHJK010000027">
    <property type="protein sequence ID" value="MBB5932509.1"/>
    <property type="molecule type" value="Genomic_DNA"/>
</dbReference>
<evidence type="ECO:0000313" key="4">
    <source>
        <dbReference type="EMBL" id="MBB5932509.1"/>
    </source>
</evidence>
<gene>
    <name evidence="4" type="ORF">FHS34_008019</name>
</gene>
<dbReference type="GO" id="GO:0016491">
    <property type="term" value="F:oxidoreductase activity"/>
    <property type="evidence" value="ECO:0007669"/>
    <property type="project" value="UniProtKB-KW"/>
</dbReference>
<dbReference type="InterPro" id="IPR050816">
    <property type="entry name" value="Flavin-dep_Halogenase_NPB"/>
</dbReference>
<dbReference type="SUPFAM" id="SSF51905">
    <property type="entry name" value="FAD/NAD(P)-binding domain"/>
    <property type="match status" value="1"/>
</dbReference>
<dbReference type="RefSeq" id="WP_184974995.1">
    <property type="nucleotide sequence ID" value="NZ_BAAAWF010000079.1"/>
</dbReference>
<dbReference type="PANTHER" id="PTHR43747">
    <property type="entry name" value="FAD-BINDING PROTEIN"/>
    <property type="match status" value="1"/>
</dbReference>
<dbReference type="Gene3D" id="3.50.50.60">
    <property type="entry name" value="FAD/NAD(P)-binding domain"/>
    <property type="match status" value="1"/>
</dbReference>
<accession>A0A7W9Q2P6</accession>
<evidence type="ECO:0000313" key="5">
    <source>
        <dbReference type="Proteomes" id="UP000585836"/>
    </source>
</evidence>
<dbReference type="Pfam" id="PF01494">
    <property type="entry name" value="FAD_binding_3"/>
    <property type="match status" value="1"/>
</dbReference>
<feature type="domain" description="FAD-binding" evidence="3">
    <location>
        <begin position="10"/>
        <end position="356"/>
    </location>
</feature>
<protein>
    <submittedName>
        <fullName evidence="4">2-polyprenyl-6-methoxyphenol hydroxylase-like FAD-dependent oxidoreductase</fullName>
    </submittedName>
</protein>
<reference evidence="4 5" key="1">
    <citation type="submission" date="2020-08" db="EMBL/GenBank/DDBJ databases">
        <title>Genomic Encyclopedia of Type Strains, Phase III (KMG-III): the genomes of soil and plant-associated and newly described type strains.</title>
        <authorList>
            <person name="Whitman W."/>
        </authorList>
    </citation>
    <scope>NUCLEOTIDE SEQUENCE [LARGE SCALE GENOMIC DNA]</scope>
    <source>
        <strain evidence="4 5">CECT 3313</strain>
    </source>
</reference>
<comment type="caution">
    <text evidence="4">The sequence shown here is derived from an EMBL/GenBank/DDBJ whole genome shotgun (WGS) entry which is preliminary data.</text>
</comment>
<keyword evidence="1" id="KW-0560">Oxidoreductase</keyword>
<dbReference type="PANTHER" id="PTHR43747:SF5">
    <property type="entry name" value="FAD-BINDING DOMAIN-CONTAINING PROTEIN"/>
    <property type="match status" value="1"/>
</dbReference>
<dbReference type="PRINTS" id="PR00420">
    <property type="entry name" value="RNGMNOXGNASE"/>
</dbReference>
<name>A0A7W9Q2P6_9ACTN</name>
<dbReference type="GO" id="GO:0071949">
    <property type="term" value="F:FAD binding"/>
    <property type="evidence" value="ECO:0007669"/>
    <property type="project" value="InterPro"/>
</dbReference>
<organism evidence="4 5">
    <name type="scientific">Streptomyces echinatus</name>
    <dbReference type="NCBI Taxonomy" id="67293"/>
    <lineage>
        <taxon>Bacteria</taxon>
        <taxon>Bacillati</taxon>
        <taxon>Actinomycetota</taxon>
        <taxon>Actinomycetes</taxon>
        <taxon>Kitasatosporales</taxon>
        <taxon>Streptomycetaceae</taxon>
        <taxon>Streptomyces</taxon>
    </lineage>
</organism>
<keyword evidence="5" id="KW-1185">Reference proteome</keyword>
<dbReference type="InterPro" id="IPR036188">
    <property type="entry name" value="FAD/NAD-bd_sf"/>
</dbReference>
<evidence type="ECO:0000259" key="3">
    <source>
        <dbReference type="Pfam" id="PF01494"/>
    </source>
</evidence>
<evidence type="ECO:0000256" key="2">
    <source>
        <dbReference type="ARBA" id="ARBA00038396"/>
    </source>
</evidence>
<comment type="similarity">
    <text evidence="2">Belongs to the flavin-dependent halogenase family. Bacterial tryptophan halogenase subfamily.</text>
</comment>
<proteinExistence type="inferred from homology"/>